<accession>A0A238Z0R5</accession>
<dbReference type="Proteomes" id="UP000198324">
    <property type="component" value="Unassembled WGS sequence"/>
</dbReference>
<proteinExistence type="predicted"/>
<evidence type="ECO:0000256" key="1">
    <source>
        <dbReference type="SAM" id="MobiDB-lite"/>
    </source>
</evidence>
<feature type="region of interest" description="Disordered" evidence="1">
    <location>
        <begin position="1"/>
        <end position="36"/>
    </location>
</feature>
<evidence type="ECO:0000313" key="2">
    <source>
        <dbReference type="EMBL" id="SNR77035.1"/>
    </source>
</evidence>
<reference evidence="2 3" key="1">
    <citation type="submission" date="2017-06" db="EMBL/GenBank/DDBJ databases">
        <authorList>
            <person name="Kim H.J."/>
            <person name="Triplett B.A."/>
        </authorList>
    </citation>
    <scope>NUCLEOTIDE SEQUENCE [LARGE SCALE GENOMIC DNA]</scope>
    <source>
        <strain evidence="2 3">DSM 13116</strain>
    </source>
</reference>
<dbReference type="EMBL" id="FZOC01000002">
    <property type="protein sequence ID" value="SNR77035.1"/>
    <property type="molecule type" value="Genomic_DNA"/>
</dbReference>
<protein>
    <submittedName>
        <fullName evidence="2">Uncharacterized protein</fullName>
    </submittedName>
</protein>
<keyword evidence="3" id="KW-1185">Reference proteome</keyword>
<gene>
    <name evidence="2" type="ORF">SAMN04488503_1156</name>
</gene>
<sequence length="162" mass="17337">MDPTKTADSATLLGFTETPSTSGRKAQGAQRVQRHGQARRVVVQGEGLLQGHAVPNEAPLARAKAGEQKAQPRRYAAMLGVLSAKAPPDASTRAPGRTFSRARRRASDLVWPRILALGVMGRAYRYAKELGGVMAVKKASTAGRWSARMRSSETGRGSWTPA</sequence>
<dbReference type="AlphaFoldDB" id="A0A238Z0R5"/>
<organism evidence="2 3">
    <name type="scientific">Humidesulfovibrio mexicanus</name>
    <dbReference type="NCBI Taxonomy" id="147047"/>
    <lineage>
        <taxon>Bacteria</taxon>
        <taxon>Pseudomonadati</taxon>
        <taxon>Thermodesulfobacteriota</taxon>
        <taxon>Desulfovibrionia</taxon>
        <taxon>Desulfovibrionales</taxon>
        <taxon>Desulfovibrionaceae</taxon>
        <taxon>Humidesulfovibrio</taxon>
    </lineage>
</organism>
<name>A0A238Z0R5_9BACT</name>
<evidence type="ECO:0000313" key="3">
    <source>
        <dbReference type="Proteomes" id="UP000198324"/>
    </source>
</evidence>